<protein>
    <submittedName>
        <fullName evidence="1">Uncharacterized protein</fullName>
    </submittedName>
</protein>
<evidence type="ECO:0000313" key="2">
    <source>
        <dbReference type="Proteomes" id="UP000886998"/>
    </source>
</evidence>
<name>A0A8X6YBW5_9ARAC</name>
<reference evidence="1" key="1">
    <citation type="submission" date="2020-08" db="EMBL/GenBank/DDBJ databases">
        <title>Multicomponent nature underlies the extraordinary mechanical properties of spider dragline silk.</title>
        <authorList>
            <person name="Kono N."/>
            <person name="Nakamura H."/>
            <person name="Mori M."/>
            <person name="Yoshida Y."/>
            <person name="Ohtoshi R."/>
            <person name="Malay A.D."/>
            <person name="Moran D.A.P."/>
            <person name="Tomita M."/>
            <person name="Numata K."/>
            <person name="Arakawa K."/>
        </authorList>
    </citation>
    <scope>NUCLEOTIDE SEQUENCE</scope>
</reference>
<sequence length="127" mass="13851">MEEDGRENLGRLIVRFVLFDGTASDGILNRLKEDAVIMRGSSNLQKGRRGFGSEEERKYAYVICGMGPSPQRGPFIVEVSLSHHKPHSQVSTRATRELTGLSGSNLLGRIDNTVLAPLPVFGVALPC</sequence>
<dbReference type="Proteomes" id="UP000886998">
    <property type="component" value="Unassembled WGS sequence"/>
</dbReference>
<proteinExistence type="predicted"/>
<dbReference type="AlphaFoldDB" id="A0A8X6YBW5"/>
<gene>
    <name evidence="1" type="ORF">TNIN_439391</name>
</gene>
<dbReference type="EMBL" id="BMAV01017920">
    <property type="protein sequence ID" value="GFY69970.1"/>
    <property type="molecule type" value="Genomic_DNA"/>
</dbReference>
<organism evidence="1 2">
    <name type="scientific">Trichonephila inaurata madagascariensis</name>
    <dbReference type="NCBI Taxonomy" id="2747483"/>
    <lineage>
        <taxon>Eukaryota</taxon>
        <taxon>Metazoa</taxon>
        <taxon>Ecdysozoa</taxon>
        <taxon>Arthropoda</taxon>
        <taxon>Chelicerata</taxon>
        <taxon>Arachnida</taxon>
        <taxon>Araneae</taxon>
        <taxon>Araneomorphae</taxon>
        <taxon>Entelegynae</taxon>
        <taxon>Araneoidea</taxon>
        <taxon>Nephilidae</taxon>
        <taxon>Trichonephila</taxon>
        <taxon>Trichonephila inaurata</taxon>
    </lineage>
</organism>
<comment type="caution">
    <text evidence="1">The sequence shown here is derived from an EMBL/GenBank/DDBJ whole genome shotgun (WGS) entry which is preliminary data.</text>
</comment>
<keyword evidence="2" id="KW-1185">Reference proteome</keyword>
<evidence type="ECO:0000313" key="1">
    <source>
        <dbReference type="EMBL" id="GFY69970.1"/>
    </source>
</evidence>
<accession>A0A8X6YBW5</accession>